<gene>
    <name evidence="1" type="ORF">KIN20_016267</name>
</gene>
<evidence type="ECO:0000313" key="2">
    <source>
        <dbReference type="Proteomes" id="UP001196413"/>
    </source>
</evidence>
<reference evidence="1" key="1">
    <citation type="submission" date="2021-06" db="EMBL/GenBank/DDBJ databases">
        <title>Parelaphostrongylus tenuis whole genome reference sequence.</title>
        <authorList>
            <person name="Garwood T.J."/>
            <person name="Larsen P.A."/>
            <person name="Fountain-Jones N.M."/>
            <person name="Garbe J.R."/>
            <person name="Macchietto M.G."/>
            <person name="Kania S.A."/>
            <person name="Gerhold R.W."/>
            <person name="Richards J.E."/>
            <person name="Wolf T.M."/>
        </authorList>
    </citation>
    <scope>NUCLEOTIDE SEQUENCE</scope>
    <source>
        <strain evidence="1">MNPRO001-30</strain>
        <tissue evidence="1">Meninges</tissue>
    </source>
</reference>
<comment type="caution">
    <text evidence="1">The sequence shown here is derived from an EMBL/GenBank/DDBJ whole genome shotgun (WGS) entry which is preliminary data.</text>
</comment>
<protein>
    <submittedName>
        <fullName evidence="1">Uncharacterized protein</fullName>
    </submittedName>
</protein>
<proteinExistence type="predicted"/>
<sequence>MVCGQSALPFFVHTQLPHEAEHRYHRNKSYVDIMRYRKKYARSIKYEVMPVGVLKVYVKGIRIALKKAEKEVENSRLR</sequence>
<dbReference type="Proteomes" id="UP001196413">
    <property type="component" value="Unassembled WGS sequence"/>
</dbReference>
<dbReference type="AlphaFoldDB" id="A0AAD5MYB4"/>
<evidence type="ECO:0000313" key="1">
    <source>
        <dbReference type="EMBL" id="KAJ1357981.1"/>
    </source>
</evidence>
<name>A0AAD5MYB4_PARTN</name>
<accession>A0AAD5MYB4</accession>
<organism evidence="1 2">
    <name type="scientific">Parelaphostrongylus tenuis</name>
    <name type="common">Meningeal worm</name>
    <dbReference type="NCBI Taxonomy" id="148309"/>
    <lineage>
        <taxon>Eukaryota</taxon>
        <taxon>Metazoa</taxon>
        <taxon>Ecdysozoa</taxon>
        <taxon>Nematoda</taxon>
        <taxon>Chromadorea</taxon>
        <taxon>Rhabditida</taxon>
        <taxon>Rhabditina</taxon>
        <taxon>Rhabditomorpha</taxon>
        <taxon>Strongyloidea</taxon>
        <taxon>Metastrongylidae</taxon>
        <taxon>Parelaphostrongylus</taxon>
    </lineage>
</organism>
<dbReference type="EMBL" id="JAHQIW010003270">
    <property type="protein sequence ID" value="KAJ1357981.1"/>
    <property type="molecule type" value="Genomic_DNA"/>
</dbReference>
<keyword evidence="2" id="KW-1185">Reference proteome</keyword>